<protein>
    <submittedName>
        <fullName evidence="2">Uncharacterized protein</fullName>
    </submittedName>
</protein>
<evidence type="ECO:0000256" key="1">
    <source>
        <dbReference type="SAM" id="MobiDB-lite"/>
    </source>
</evidence>
<evidence type="ECO:0000313" key="2">
    <source>
        <dbReference type="EMBL" id="TFK79361.1"/>
    </source>
</evidence>
<name>A0A5C3NNZ0_9APHY</name>
<reference evidence="2 3" key="1">
    <citation type="journal article" date="2019" name="Nat. Ecol. Evol.">
        <title>Megaphylogeny resolves global patterns of mushroom evolution.</title>
        <authorList>
            <person name="Varga T."/>
            <person name="Krizsan K."/>
            <person name="Foldi C."/>
            <person name="Dima B."/>
            <person name="Sanchez-Garcia M."/>
            <person name="Sanchez-Ramirez S."/>
            <person name="Szollosi G.J."/>
            <person name="Szarkandi J.G."/>
            <person name="Papp V."/>
            <person name="Albert L."/>
            <person name="Andreopoulos W."/>
            <person name="Angelini C."/>
            <person name="Antonin V."/>
            <person name="Barry K.W."/>
            <person name="Bougher N.L."/>
            <person name="Buchanan P."/>
            <person name="Buyck B."/>
            <person name="Bense V."/>
            <person name="Catcheside P."/>
            <person name="Chovatia M."/>
            <person name="Cooper J."/>
            <person name="Damon W."/>
            <person name="Desjardin D."/>
            <person name="Finy P."/>
            <person name="Geml J."/>
            <person name="Haridas S."/>
            <person name="Hughes K."/>
            <person name="Justo A."/>
            <person name="Karasinski D."/>
            <person name="Kautmanova I."/>
            <person name="Kiss B."/>
            <person name="Kocsube S."/>
            <person name="Kotiranta H."/>
            <person name="LaButti K.M."/>
            <person name="Lechner B.E."/>
            <person name="Liimatainen K."/>
            <person name="Lipzen A."/>
            <person name="Lukacs Z."/>
            <person name="Mihaltcheva S."/>
            <person name="Morgado L.N."/>
            <person name="Niskanen T."/>
            <person name="Noordeloos M.E."/>
            <person name="Ohm R.A."/>
            <person name="Ortiz-Santana B."/>
            <person name="Ovrebo C."/>
            <person name="Racz N."/>
            <person name="Riley R."/>
            <person name="Savchenko A."/>
            <person name="Shiryaev A."/>
            <person name="Soop K."/>
            <person name="Spirin V."/>
            <person name="Szebenyi C."/>
            <person name="Tomsovsky M."/>
            <person name="Tulloss R.E."/>
            <person name="Uehling J."/>
            <person name="Grigoriev I.V."/>
            <person name="Vagvolgyi C."/>
            <person name="Papp T."/>
            <person name="Martin F.M."/>
            <person name="Miettinen O."/>
            <person name="Hibbett D.S."/>
            <person name="Nagy L.G."/>
        </authorList>
    </citation>
    <scope>NUCLEOTIDE SEQUENCE [LARGE SCALE GENOMIC DNA]</scope>
    <source>
        <strain evidence="2 3">HHB13444</strain>
    </source>
</reference>
<feature type="compositionally biased region" description="Basic and acidic residues" evidence="1">
    <location>
        <begin position="217"/>
        <end position="226"/>
    </location>
</feature>
<dbReference type="AlphaFoldDB" id="A0A5C3NNZ0"/>
<keyword evidence="3" id="KW-1185">Reference proteome</keyword>
<accession>A0A5C3NNZ0</accession>
<dbReference type="Proteomes" id="UP000308197">
    <property type="component" value="Unassembled WGS sequence"/>
</dbReference>
<evidence type="ECO:0000313" key="3">
    <source>
        <dbReference type="Proteomes" id="UP000308197"/>
    </source>
</evidence>
<organism evidence="2 3">
    <name type="scientific">Polyporus arcularius HHB13444</name>
    <dbReference type="NCBI Taxonomy" id="1314778"/>
    <lineage>
        <taxon>Eukaryota</taxon>
        <taxon>Fungi</taxon>
        <taxon>Dikarya</taxon>
        <taxon>Basidiomycota</taxon>
        <taxon>Agaricomycotina</taxon>
        <taxon>Agaricomycetes</taxon>
        <taxon>Polyporales</taxon>
        <taxon>Polyporaceae</taxon>
        <taxon>Polyporus</taxon>
    </lineage>
</organism>
<feature type="region of interest" description="Disordered" evidence="1">
    <location>
        <begin position="213"/>
        <end position="243"/>
    </location>
</feature>
<feature type="region of interest" description="Disordered" evidence="1">
    <location>
        <begin position="79"/>
        <end position="112"/>
    </location>
</feature>
<proteinExistence type="predicted"/>
<dbReference type="InParanoid" id="A0A5C3NNZ0"/>
<gene>
    <name evidence="2" type="ORF">K466DRAFT_20741</name>
</gene>
<sequence>MPQMPVISLTCSISPRVSNRPATLLKPLHGSHRLDPFLAPPNIHTTQVVPNSLIGNCSIRHNICRAPQRCCRIPQPSPLTDVGQTSPSRYHHPCRHTNSSSDPETSLHREDQNIPHVPSRIRLTVVHKDALHLYSVPPCATPSLHPIPSPSPLASRPGHYRGSEGRTAQALRCPGLDCFPAHRHGSAITVERTRPCGGLDARRSTEVRTRQAAAAARGERTLDRTKQLGSSGPRAETSHQRYCDSSVRPATRPFCAARRNLPTRSSARSAEIIGALCRGERREAG</sequence>
<dbReference type="EMBL" id="ML212060">
    <property type="protein sequence ID" value="TFK79361.1"/>
    <property type="molecule type" value="Genomic_DNA"/>
</dbReference>